<evidence type="ECO:0008006" key="3">
    <source>
        <dbReference type="Google" id="ProtNLM"/>
    </source>
</evidence>
<keyword evidence="2" id="KW-1185">Reference proteome</keyword>
<sequence length="211" mass="22939">MLPLNRGFRSAVLVALLGGLLAQGGITWSGALHAQSGPPLLAVARPTKPPRQAPPLPPPLGGYPYLRAAQARPAAPPGAQALLVVENGARRQPYTLAQLQALPAMRYETFHPQLQRSFVYEGVPLRDLAAASGLLGRDLRVYATNGYLTTIRARDYQDEAVMLAYRAGGKAIPVLQKGPLTIVLPPDERRFPAREYGYAWVWYVDRITPAP</sequence>
<dbReference type="SUPFAM" id="SSF56524">
    <property type="entry name" value="Oxidoreductase molybdopterin-binding domain"/>
    <property type="match status" value="1"/>
</dbReference>
<organism evidence="1 2">
    <name type="scientific">Deinococcus hohokamensis</name>
    <dbReference type="NCBI Taxonomy" id="309883"/>
    <lineage>
        <taxon>Bacteria</taxon>
        <taxon>Thermotogati</taxon>
        <taxon>Deinococcota</taxon>
        <taxon>Deinococci</taxon>
        <taxon>Deinococcales</taxon>
        <taxon>Deinococcaceae</taxon>
        <taxon>Deinococcus</taxon>
    </lineage>
</organism>
<evidence type="ECO:0000313" key="1">
    <source>
        <dbReference type="EMBL" id="MFC4639021.1"/>
    </source>
</evidence>
<dbReference type="Gene3D" id="3.90.420.10">
    <property type="entry name" value="Oxidoreductase, molybdopterin-binding domain"/>
    <property type="match status" value="1"/>
</dbReference>
<reference evidence="2" key="1">
    <citation type="journal article" date="2019" name="Int. J. Syst. Evol. Microbiol.">
        <title>The Global Catalogue of Microorganisms (GCM) 10K type strain sequencing project: providing services to taxonomists for standard genome sequencing and annotation.</title>
        <authorList>
            <consortium name="The Broad Institute Genomics Platform"/>
            <consortium name="The Broad Institute Genome Sequencing Center for Infectious Disease"/>
            <person name="Wu L."/>
            <person name="Ma J."/>
        </authorList>
    </citation>
    <scope>NUCLEOTIDE SEQUENCE [LARGE SCALE GENOMIC DNA]</scope>
    <source>
        <strain evidence="2">CCUG 55995</strain>
    </source>
</reference>
<dbReference type="RefSeq" id="WP_380062022.1">
    <property type="nucleotide sequence ID" value="NZ_JBHSEI010000008.1"/>
</dbReference>
<name>A0ABV9IBM0_9DEIO</name>
<gene>
    <name evidence="1" type="ORF">ACFO0D_11800</name>
</gene>
<proteinExistence type="predicted"/>
<dbReference type="EMBL" id="JBHSEI010000008">
    <property type="protein sequence ID" value="MFC4639021.1"/>
    <property type="molecule type" value="Genomic_DNA"/>
</dbReference>
<accession>A0ABV9IBM0</accession>
<dbReference type="Proteomes" id="UP001595952">
    <property type="component" value="Unassembled WGS sequence"/>
</dbReference>
<comment type="caution">
    <text evidence="1">The sequence shown here is derived from an EMBL/GenBank/DDBJ whole genome shotgun (WGS) entry which is preliminary data.</text>
</comment>
<dbReference type="InterPro" id="IPR036374">
    <property type="entry name" value="OxRdtase_Mopterin-bd_sf"/>
</dbReference>
<protein>
    <recommendedName>
        <fullName evidence="3">Oxidoreductase molybdopterin-binding domain-containing protein</fullName>
    </recommendedName>
</protein>
<evidence type="ECO:0000313" key="2">
    <source>
        <dbReference type="Proteomes" id="UP001595952"/>
    </source>
</evidence>